<sequence length="105" mass="11038">GSRGLSDDWLLAMGFTAEGQWLTPAGVWIVDPDDRPDPTVDLKDTVALLPSGWAYLLGHTPGPCALLADSYHQLGDDIHDIGFRAATLPLALSGAILVAVFPVGS</sequence>
<protein>
    <submittedName>
        <fullName evidence="1">Uncharacterized protein</fullName>
    </submittedName>
</protein>
<reference evidence="1" key="1">
    <citation type="journal article" date="2015" name="Nature">
        <title>Complex archaea that bridge the gap between prokaryotes and eukaryotes.</title>
        <authorList>
            <person name="Spang A."/>
            <person name="Saw J.H."/>
            <person name="Jorgensen S.L."/>
            <person name="Zaremba-Niedzwiedzka K."/>
            <person name="Martijn J."/>
            <person name="Lind A.E."/>
            <person name="van Eijk R."/>
            <person name="Schleper C."/>
            <person name="Guy L."/>
            <person name="Ettema T.J."/>
        </authorList>
    </citation>
    <scope>NUCLEOTIDE SEQUENCE</scope>
</reference>
<dbReference type="EMBL" id="LAZR01030639">
    <property type="protein sequence ID" value="KKL56008.1"/>
    <property type="molecule type" value="Genomic_DNA"/>
</dbReference>
<comment type="caution">
    <text evidence="1">The sequence shown here is derived from an EMBL/GenBank/DDBJ whole genome shotgun (WGS) entry which is preliminary data.</text>
</comment>
<evidence type="ECO:0000313" key="1">
    <source>
        <dbReference type="EMBL" id="KKL56008.1"/>
    </source>
</evidence>
<proteinExistence type="predicted"/>
<accession>A0A0F9D2P8</accession>
<gene>
    <name evidence="1" type="ORF">LCGC14_2249690</name>
</gene>
<feature type="non-terminal residue" evidence="1">
    <location>
        <position position="1"/>
    </location>
</feature>
<dbReference type="AlphaFoldDB" id="A0A0F9D2P8"/>
<name>A0A0F9D2P8_9ZZZZ</name>
<organism evidence="1">
    <name type="scientific">marine sediment metagenome</name>
    <dbReference type="NCBI Taxonomy" id="412755"/>
    <lineage>
        <taxon>unclassified sequences</taxon>
        <taxon>metagenomes</taxon>
        <taxon>ecological metagenomes</taxon>
    </lineage>
</organism>